<evidence type="ECO:0000256" key="1">
    <source>
        <dbReference type="ARBA" id="ARBA00007017"/>
    </source>
</evidence>
<evidence type="ECO:0000313" key="5">
    <source>
        <dbReference type="EMBL" id="KAA0161130.1"/>
    </source>
</evidence>
<dbReference type="PANTHER" id="PTHR13395:SF6">
    <property type="entry name" value="SISTER CHROMATID COHESION PROTEIN DCC1"/>
    <property type="match status" value="1"/>
</dbReference>
<reference evidence="8 9" key="1">
    <citation type="submission" date="2019-07" db="EMBL/GenBank/DDBJ databases">
        <title>Genomes of Cafeteria roenbergensis.</title>
        <authorList>
            <person name="Fischer M.G."/>
            <person name="Hackl T."/>
            <person name="Roman M."/>
        </authorList>
    </citation>
    <scope>NUCLEOTIDE SEQUENCE [LARGE SCALE GENOMIC DNA]</scope>
    <source>
        <strain evidence="4 9">BVI</strain>
        <strain evidence="5 11">Cflag</strain>
        <strain evidence="7 8">E4-10P</strain>
        <strain evidence="6 10">RCC970-E3</strain>
    </source>
</reference>
<dbReference type="EMBL" id="VLTO01000012">
    <property type="protein sequence ID" value="KAA0175773.1"/>
    <property type="molecule type" value="Genomic_DNA"/>
</dbReference>
<feature type="compositionally biased region" description="Low complexity" evidence="3">
    <location>
        <begin position="190"/>
        <end position="200"/>
    </location>
</feature>
<evidence type="ECO:0000313" key="6">
    <source>
        <dbReference type="EMBL" id="KAA0170855.1"/>
    </source>
</evidence>
<proteinExistence type="inferred from homology"/>
<dbReference type="EMBL" id="VLTN01000016">
    <property type="protein sequence ID" value="KAA0153417.1"/>
    <property type="molecule type" value="Genomic_DNA"/>
</dbReference>
<feature type="compositionally biased region" description="Acidic residues" evidence="3">
    <location>
        <begin position="82"/>
        <end position="92"/>
    </location>
</feature>
<dbReference type="AlphaFoldDB" id="A0A5A8ED20"/>
<dbReference type="PANTHER" id="PTHR13395">
    <property type="entry name" value="SISTER CHROMATID COHESION PROTEIN DCC1-RELATED"/>
    <property type="match status" value="1"/>
</dbReference>
<name>A0A5A8ED20_CAFRO</name>
<dbReference type="Proteomes" id="UP000325113">
    <property type="component" value="Unassembled WGS sequence"/>
</dbReference>
<dbReference type="Pfam" id="PF09724">
    <property type="entry name" value="Dcc1"/>
    <property type="match status" value="1"/>
</dbReference>
<evidence type="ECO:0000313" key="8">
    <source>
        <dbReference type="Proteomes" id="UP000322899"/>
    </source>
</evidence>
<feature type="region of interest" description="Disordered" evidence="3">
    <location>
        <begin position="82"/>
        <end position="101"/>
    </location>
</feature>
<dbReference type="Proteomes" id="UP000322899">
    <property type="component" value="Unassembled WGS sequence"/>
</dbReference>
<evidence type="ECO:0000313" key="10">
    <source>
        <dbReference type="Proteomes" id="UP000324907"/>
    </source>
</evidence>
<protein>
    <recommendedName>
        <fullName evidence="12">Sister chromatid cohesion protein DCC1</fullName>
    </recommendedName>
</protein>
<sequence>MEDIKARLDNSLVVFAPRLVKSEYKLMTLEGDLLKHIEAGKSLWVKAAAGSNAVVCTETKTFELQLVETSNTLLLAQLGAAGDDDDDDDLSGDESAAAGGAARVGRDIEVVGLCGSSFEAKPTPPRLELLHSLLQRSMLTVEDANEDAAAGEDDADGGTFSPRKRGRGADVATGAPAPPAGAPVSPPKTPSSKSASAAAASAVKGADDGAAATPAGKAALAETRTLNRATHFTLRDLEACVQASRAEILVELSALGVVRRKGYERLISPELRAAVIGAVLDAIAENAMPLLSVRPSSVAAFVGDRFPAYAVRFALARLGREHPTQAGKWCVSARRAARFLGRQLLDLVRQQAAGKAGLIEEGEFLAAWAAAVANLTALGGPPSLKEAAKQVPGTSDSDVEALEDEQGEYSLDGFEAKLSILEGLFVRHERAGETLLECYPEDELPLDAKERFAALFTKQTEWAKEQIQPFVDPITGPGRTLVDLLLRFTRVVNKADGSVVHARR</sequence>
<comment type="similarity">
    <text evidence="1">Belongs to the DCC1 family.</text>
</comment>
<accession>A0A5A8ED20</accession>
<dbReference type="InterPro" id="IPR019128">
    <property type="entry name" value="Dcc1"/>
</dbReference>
<feature type="compositionally biased region" description="Pro residues" evidence="3">
    <location>
        <begin position="176"/>
        <end position="189"/>
    </location>
</feature>
<comment type="caution">
    <text evidence="7">The sequence shown here is derived from an EMBL/GenBank/DDBJ whole genome shotgun (WGS) entry which is preliminary data.</text>
</comment>
<dbReference type="OrthoDB" id="5199543at2759"/>
<dbReference type="GO" id="GO:0006260">
    <property type="term" value="P:DNA replication"/>
    <property type="evidence" value="ECO:0007669"/>
    <property type="project" value="UniProtKB-KW"/>
</dbReference>
<dbReference type="GO" id="GO:0034088">
    <property type="term" value="P:maintenance of mitotic sister chromatid cohesion"/>
    <property type="evidence" value="ECO:0007669"/>
    <property type="project" value="TreeGrafter"/>
</dbReference>
<dbReference type="GO" id="GO:0000785">
    <property type="term" value="C:chromatin"/>
    <property type="evidence" value="ECO:0007669"/>
    <property type="project" value="TreeGrafter"/>
</dbReference>
<dbReference type="GO" id="GO:0000775">
    <property type="term" value="C:chromosome, centromeric region"/>
    <property type="evidence" value="ECO:0007669"/>
    <property type="project" value="TreeGrafter"/>
</dbReference>
<feature type="compositionally biased region" description="Acidic residues" evidence="3">
    <location>
        <begin position="146"/>
        <end position="156"/>
    </location>
</feature>
<evidence type="ECO:0000313" key="4">
    <source>
        <dbReference type="EMBL" id="KAA0153417.1"/>
    </source>
</evidence>
<evidence type="ECO:0000256" key="3">
    <source>
        <dbReference type="SAM" id="MobiDB-lite"/>
    </source>
</evidence>
<keyword evidence="9" id="KW-1185">Reference proteome</keyword>
<organism evidence="7 8">
    <name type="scientific">Cafeteria roenbergensis</name>
    <name type="common">Marine flagellate</name>
    <dbReference type="NCBI Taxonomy" id="33653"/>
    <lineage>
        <taxon>Eukaryota</taxon>
        <taxon>Sar</taxon>
        <taxon>Stramenopiles</taxon>
        <taxon>Bigyra</taxon>
        <taxon>Opalozoa</taxon>
        <taxon>Bicosoecida</taxon>
        <taxon>Cafeteriaceae</taxon>
        <taxon>Cafeteria</taxon>
    </lineage>
</organism>
<evidence type="ECO:0000313" key="7">
    <source>
        <dbReference type="EMBL" id="KAA0175773.1"/>
    </source>
</evidence>
<dbReference type="EMBL" id="VLTL01000010">
    <property type="protein sequence ID" value="KAA0170855.1"/>
    <property type="molecule type" value="Genomic_DNA"/>
</dbReference>
<gene>
    <name evidence="7" type="ORF">FNF27_02859</name>
    <name evidence="6" type="ORF">FNF28_01128</name>
    <name evidence="4" type="ORF">FNF29_03234</name>
    <name evidence="5" type="ORF">FNF31_03971</name>
</gene>
<evidence type="ECO:0008006" key="12">
    <source>
        <dbReference type="Google" id="ProtNLM"/>
    </source>
</evidence>
<evidence type="ECO:0000313" key="9">
    <source>
        <dbReference type="Proteomes" id="UP000323011"/>
    </source>
</evidence>
<evidence type="ECO:0000256" key="2">
    <source>
        <dbReference type="ARBA" id="ARBA00022705"/>
    </source>
</evidence>
<evidence type="ECO:0000313" key="11">
    <source>
        <dbReference type="Proteomes" id="UP000325113"/>
    </source>
</evidence>
<dbReference type="GO" id="GO:0031390">
    <property type="term" value="C:Ctf18 RFC-like complex"/>
    <property type="evidence" value="ECO:0007669"/>
    <property type="project" value="InterPro"/>
</dbReference>
<dbReference type="EMBL" id="VLTM01000038">
    <property type="protein sequence ID" value="KAA0161130.1"/>
    <property type="molecule type" value="Genomic_DNA"/>
</dbReference>
<dbReference type="Proteomes" id="UP000324907">
    <property type="component" value="Unassembled WGS sequence"/>
</dbReference>
<dbReference type="Proteomes" id="UP000323011">
    <property type="component" value="Unassembled WGS sequence"/>
</dbReference>
<keyword evidence="2" id="KW-0235">DNA replication</keyword>
<feature type="region of interest" description="Disordered" evidence="3">
    <location>
        <begin position="146"/>
        <end position="200"/>
    </location>
</feature>